<reference evidence="1 2" key="1">
    <citation type="submission" date="2018-02" db="EMBL/GenBank/DDBJ databases">
        <authorList>
            <person name="Machado R.A."/>
        </authorList>
    </citation>
    <scope>NUCLEOTIDE SEQUENCE [LARGE SCALE GENOMIC DNA]</scope>
    <source>
        <strain evidence="1 2">T327</strain>
    </source>
</reference>
<sequence length="76" mass="8506">MFHDFNKNQHVTITHLLVVCDFDIEDAGGQEKTTSCDCVVLAHTVFAGCKVAIRYQCICMLYGQQNTMTPVSDFTT</sequence>
<comment type="caution">
    <text evidence="1">The sequence shown here is derived from an EMBL/GenBank/DDBJ whole genome shotgun (WGS) entry which is preliminary data.</text>
</comment>
<dbReference type="Proteomes" id="UP000697802">
    <property type="component" value="Unassembled WGS sequence"/>
</dbReference>
<dbReference type="RefSeq" id="WP_133815176.1">
    <property type="nucleotide sequence ID" value="NZ_CAWPIF010000047.1"/>
</dbReference>
<evidence type="ECO:0000313" key="2">
    <source>
        <dbReference type="Proteomes" id="UP000697802"/>
    </source>
</evidence>
<gene>
    <name evidence="1" type="ORF">C5471_18230</name>
</gene>
<name>A0ABX0GNX5_9GAMM</name>
<dbReference type="EMBL" id="PUJU01000047">
    <property type="protein sequence ID" value="NHB89529.1"/>
    <property type="molecule type" value="Genomic_DNA"/>
</dbReference>
<proteinExistence type="predicted"/>
<protein>
    <submittedName>
        <fullName evidence="1">Uncharacterized protein</fullName>
    </submittedName>
</protein>
<accession>A0ABX0GNX5</accession>
<keyword evidence="2" id="KW-1185">Reference proteome</keyword>
<evidence type="ECO:0000313" key="1">
    <source>
        <dbReference type="EMBL" id="NHB89529.1"/>
    </source>
</evidence>
<organism evidence="1 2">
    <name type="scientific">Photorhabdus tasmaniensis</name>
    <dbReference type="NCBI Taxonomy" id="1004159"/>
    <lineage>
        <taxon>Bacteria</taxon>
        <taxon>Pseudomonadati</taxon>
        <taxon>Pseudomonadota</taxon>
        <taxon>Gammaproteobacteria</taxon>
        <taxon>Enterobacterales</taxon>
        <taxon>Morganellaceae</taxon>
        <taxon>Photorhabdus</taxon>
    </lineage>
</organism>